<keyword evidence="3" id="KW-1185">Reference proteome</keyword>
<evidence type="ECO:0000313" key="2">
    <source>
        <dbReference type="EMBL" id="KAK3894059.1"/>
    </source>
</evidence>
<proteinExistence type="predicted"/>
<evidence type="ECO:0000313" key="3">
    <source>
        <dbReference type="Proteomes" id="UP001286313"/>
    </source>
</evidence>
<organism evidence="2 3">
    <name type="scientific">Petrolisthes cinctipes</name>
    <name type="common">Flat porcelain crab</name>
    <dbReference type="NCBI Taxonomy" id="88211"/>
    <lineage>
        <taxon>Eukaryota</taxon>
        <taxon>Metazoa</taxon>
        <taxon>Ecdysozoa</taxon>
        <taxon>Arthropoda</taxon>
        <taxon>Crustacea</taxon>
        <taxon>Multicrustacea</taxon>
        <taxon>Malacostraca</taxon>
        <taxon>Eumalacostraca</taxon>
        <taxon>Eucarida</taxon>
        <taxon>Decapoda</taxon>
        <taxon>Pleocyemata</taxon>
        <taxon>Anomura</taxon>
        <taxon>Galatheoidea</taxon>
        <taxon>Porcellanidae</taxon>
        <taxon>Petrolisthes</taxon>
    </lineage>
</organism>
<accession>A0AAE1GJB3</accession>
<sequence>MDARTRQGGKKKCRECNQFEDLVEDMRCTTCATPEDKLEECRTCKKKMGCEDSEGGGPQGWQELQDT</sequence>
<gene>
    <name evidence="2" type="ORF">Pcinc_002161</name>
</gene>
<protein>
    <submittedName>
        <fullName evidence="2">Uncharacterized protein</fullName>
    </submittedName>
</protein>
<dbReference type="AlphaFoldDB" id="A0AAE1GJB3"/>
<feature type="region of interest" description="Disordered" evidence="1">
    <location>
        <begin position="48"/>
        <end position="67"/>
    </location>
</feature>
<reference evidence="2" key="1">
    <citation type="submission" date="2023-10" db="EMBL/GenBank/DDBJ databases">
        <title>Genome assemblies of two species of porcelain crab, Petrolisthes cinctipes and Petrolisthes manimaculis (Anomura: Porcellanidae).</title>
        <authorList>
            <person name="Angst P."/>
        </authorList>
    </citation>
    <scope>NUCLEOTIDE SEQUENCE</scope>
    <source>
        <strain evidence="2">PB745_01</strain>
        <tissue evidence="2">Gill</tissue>
    </source>
</reference>
<name>A0AAE1GJB3_PETCI</name>
<comment type="caution">
    <text evidence="2">The sequence shown here is derived from an EMBL/GenBank/DDBJ whole genome shotgun (WGS) entry which is preliminary data.</text>
</comment>
<dbReference type="EMBL" id="JAWQEG010000144">
    <property type="protein sequence ID" value="KAK3894059.1"/>
    <property type="molecule type" value="Genomic_DNA"/>
</dbReference>
<evidence type="ECO:0000256" key="1">
    <source>
        <dbReference type="SAM" id="MobiDB-lite"/>
    </source>
</evidence>
<dbReference type="Proteomes" id="UP001286313">
    <property type="component" value="Unassembled WGS sequence"/>
</dbReference>